<dbReference type="InParanoid" id="A0A2T3ATS9"/>
<organism evidence="1 2">
    <name type="scientific">Amorphotheca resinae ATCC 22711</name>
    <dbReference type="NCBI Taxonomy" id="857342"/>
    <lineage>
        <taxon>Eukaryota</taxon>
        <taxon>Fungi</taxon>
        <taxon>Dikarya</taxon>
        <taxon>Ascomycota</taxon>
        <taxon>Pezizomycotina</taxon>
        <taxon>Leotiomycetes</taxon>
        <taxon>Helotiales</taxon>
        <taxon>Amorphothecaceae</taxon>
        <taxon>Amorphotheca</taxon>
    </lineage>
</organism>
<dbReference type="RefSeq" id="XP_024718065.1">
    <property type="nucleotide sequence ID" value="XM_024863785.1"/>
</dbReference>
<accession>A0A2T3ATS9</accession>
<evidence type="ECO:0000313" key="1">
    <source>
        <dbReference type="EMBL" id="PSS10886.1"/>
    </source>
</evidence>
<name>A0A2T3ATS9_AMORE</name>
<dbReference type="EMBL" id="KZ679016">
    <property type="protein sequence ID" value="PSS10886.1"/>
    <property type="molecule type" value="Genomic_DNA"/>
</dbReference>
<keyword evidence="2" id="KW-1185">Reference proteome</keyword>
<protein>
    <submittedName>
        <fullName evidence="1">Uncharacterized protein</fullName>
    </submittedName>
</protein>
<dbReference type="Proteomes" id="UP000241818">
    <property type="component" value="Unassembled WGS sequence"/>
</dbReference>
<proteinExistence type="predicted"/>
<evidence type="ECO:0000313" key="2">
    <source>
        <dbReference type="Proteomes" id="UP000241818"/>
    </source>
</evidence>
<sequence length="133" mass="15052">MDGQTIEFVEAFYQSHDSKLYNYNLYVNLSKIAREAYHKRLPVDRRGTSYYLVTAIFCRGRPLSPSDFRGKLWGTGTTRVVNLSPTEPLLQLLACSPPPPLLHIPILPTTPVRLSQSLDSIRLSQPQLQLPLS</sequence>
<dbReference type="AlphaFoldDB" id="A0A2T3ATS9"/>
<dbReference type="GeneID" id="36571866"/>
<reference evidence="1 2" key="1">
    <citation type="journal article" date="2018" name="New Phytol.">
        <title>Comparative genomics and transcriptomics depict ericoid mycorrhizal fungi as versatile saprotrophs and plant mutualists.</title>
        <authorList>
            <person name="Martino E."/>
            <person name="Morin E."/>
            <person name="Grelet G.A."/>
            <person name="Kuo A."/>
            <person name="Kohler A."/>
            <person name="Daghino S."/>
            <person name="Barry K.W."/>
            <person name="Cichocki N."/>
            <person name="Clum A."/>
            <person name="Dockter R.B."/>
            <person name="Hainaut M."/>
            <person name="Kuo R.C."/>
            <person name="LaButti K."/>
            <person name="Lindahl B.D."/>
            <person name="Lindquist E.A."/>
            <person name="Lipzen A."/>
            <person name="Khouja H.R."/>
            <person name="Magnuson J."/>
            <person name="Murat C."/>
            <person name="Ohm R.A."/>
            <person name="Singer S.W."/>
            <person name="Spatafora J.W."/>
            <person name="Wang M."/>
            <person name="Veneault-Fourrey C."/>
            <person name="Henrissat B."/>
            <person name="Grigoriev I.V."/>
            <person name="Martin F.M."/>
            <person name="Perotto S."/>
        </authorList>
    </citation>
    <scope>NUCLEOTIDE SEQUENCE [LARGE SCALE GENOMIC DNA]</scope>
    <source>
        <strain evidence="1 2">ATCC 22711</strain>
    </source>
</reference>
<gene>
    <name evidence="1" type="ORF">M430DRAFT_180298</name>
</gene>